<protein>
    <recommendedName>
        <fullName evidence="6">Phosphoglycerate mutase</fullName>
    </recommendedName>
</protein>
<organism evidence="4 5">
    <name type="scientific">Candidatus Yonathbacteria bacterium RIFOXYD1_FULL_52_36</name>
    <dbReference type="NCBI Taxonomy" id="1802730"/>
    <lineage>
        <taxon>Bacteria</taxon>
        <taxon>Candidatus Yonathiibacteriota</taxon>
    </lineage>
</organism>
<feature type="binding site" evidence="3">
    <location>
        <begin position="7"/>
        <end position="14"/>
    </location>
    <ligand>
        <name>substrate</name>
    </ligand>
</feature>
<dbReference type="STRING" id="1802730.A2591_03890"/>
<evidence type="ECO:0008006" key="6">
    <source>
        <dbReference type="Google" id="ProtNLM"/>
    </source>
</evidence>
<evidence type="ECO:0000313" key="5">
    <source>
        <dbReference type="Proteomes" id="UP000178168"/>
    </source>
</evidence>
<accession>A0A1G2SMK2</accession>
<dbReference type="GO" id="GO:0005737">
    <property type="term" value="C:cytoplasm"/>
    <property type="evidence" value="ECO:0007669"/>
    <property type="project" value="TreeGrafter"/>
</dbReference>
<dbReference type="PROSITE" id="PS00175">
    <property type="entry name" value="PG_MUTASE"/>
    <property type="match status" value="1"/>
</dbReference>
<dbReference type="PANTHER" id="PTHR48100">
    <property type="entry name" value="BROAD-SPECIFICITY PHOSPHATASE YOR283W-RELATED"/>
    <property type="match status" value="1"/>
</dbReference>
<keyword evidence="1" id="KW-0324">Glycolysis</keyword>
<dbReference type="InterPro" id="IPR050275">
    <property type="entry name" value="PGM_Phosphatase"/>
</dbReference>
<dbReference type="Proteomes" id="UP000178168">
    <property type="component" value="Unassembled WGS sequence"/>
</dbReference>
<dbReference type="GO" id="GO:0016791">
    <property type="term" value="F:phosphatase activity"/>
    <property type="evidence" value="ECO:0007669"/>
    <property type="project" value="TreeGrafter"/>
</dbReference>
<dbReference type="InterPro" id="IPR029033">
    <property type="entry name" value="His_PPase_superfam"/>
</dbReference>
<proteinExistence type="predicted"/>
<keyword evidence="2" id="KW-0413">Isomerase</keyword>
<comment type="caution">
    <text evidence="4">The sequence shown here is derived from an EMBL/GenBank/DDBJ whole genome shotgun (WGS) entry which is preliminary data.</text>
</comment>
<feature type="binding site" evidence="3">
    <location>
        <position position="56"/>
    </location>
    <ligand>
        <name>substrate</name>
    </ligand>
</feature>
<dbReference type="CDD" id="cd07067">
    <property type="entry name" value="HP_PGM_like"/>
    <property type="match status" value="1"/>
</dbReference>
<dbReference type="SUPFAM" id="SSF53254">
    <property type="entry name" value="Phosphoglycerate mutase-like"/>
    <property type="match status" value="1"/>
</dbReference>
<evidence type="ECO:0000256" key="2">
    <source>
        <dbReference type="ARBA" id="ARBA00023235"/>
    </source>
</evidence>
<evidence type="ECO:0000256" key="3">
    <source>
        <dbReference type="PIRSR" id="PIRSR613078-2"/>
    </source>
</evidence>
<dbReference type="Gene3D" id="3.40.50.1240">
    <property type="entry name" value="Phosphoglycerate mutase-like"/>
    <property type="match status" value="1"/>
</dbReference>
<evidence type="ECO:0000313" key="4">
    <source>
        <dbReference type="EMBL" id="OHA86196.1"/>
    </source>
</evidence>
<sequence>MRVYLIRHGESESNALRIHQDHTPKLTEKGRAQAEFAAHRLRNVPLEKIIASPYPRAHETATIIGHTLNLPVEESELLVETRRPSEVVHQSHDSAIAQEVERAYRENLDNQDWKYSDEESFAETRKRGIDALALIAQHTEEKLLVVSHGNFMRMLVALVLFGEAMTLREFQNFREATLTNNTGITILSRHTDCAHREGDHWQLISWNDHAHL</sequence>
<dbReference type="InterPro" id="IPR001345">
    <property type="entry name" value="PG/BPGM_mutase_AS"/>
</dbReference>
<gene>
    <name evidence="4" type="ORF">A2591_03890</name>
</gene>
<dbReference type="InterPro" id="IPR013078">
    <property type="entry name" value="His_Pase_superF_clade-1"/>
</dbReference>
<dbReference type="AlphaFoldDB" id="A0A1G2SMK2"/>
<name>A0A1G2SMK2_9BACT</name>
<dbReference type="PANTHER" id="PTHR48100:SF1">
    <property type="entry name" value="HISTIDINE PHOSPHATASE FAMILY PROTEIN-RELATED"/>
    <property type="match status" value="1"/>
</dbReference>
<dbReference type="Pfam" id="PF00300">
    <property type="entry name" value="His_Phos_1"/>
    <property type="match status" value="1"/>
</dbReference>
<reference evidence="4 5" key="1">
    <citation type="journal article" date="2016" name="Nat. Commun.">
        <title>Thousands of microbial genomes shed light on interconnected biogeochemical processes in an aquifer system.</title>
        <authorList>
            <person name="Anantharaman K."/>
            <person name="Brown C.T."/>
            <person name="Hug L.A."/>
            <person name="Sharon I."/>
            <person name="Castelle C.J."/>
            <person name="Probst A.J."/>
            <person name="Thomas B.C."/>
            <person name="Singh A."/>
            <person name="Wilkins M.J."/>
            <person name="Karaoz U."/>
            <person name="Brodie E.L."/>
            <person name="Williams K.H."/>
            <person name="Hubbard S.S."/>
            <person name="Banfield J.F."/>
        </authorList>
    </citation>
    <scope>NUCLEOTIDE SEQUENCE [LARGE SCALE GENOMIC DNA]</scope>
</reference>
<evidence type="ECO:0000256" key="1">
    <source>
        <dbReference type="ARBA" id="ARBA00023152"/>
    </source>
</evidence>
<dbReference type="EMBL" id="MHUZ01000007">
    <property type="protein sequence ID" value="OHA86196.1"/>
    <property type="molecule type" value="Genomic_DNA"/>
</dbReference>
<dbReference type="SMART" id="SM00855">
    <property type="entry name" value="PGAM"/>
    <property type="match status" value="1"/>
</dbReference>